<proteinExistence type="predicted"/>
<name>A0ABR2JY77_9EUKA</name>
<evidence type="ECO:0008006" key="3">
    <source>
        <dbReference type="Google" id="ProtNLM"/>
    </source>
</evidence>
<keyword evidence="2" id="KW-1185">Reference proteome</keyword>
<protein>
    <recommendedName>
        <fullName evidence="3">Ubiquitin-like domain-containing protein</fullName>
    </recommendedName>
</protein>
<reference evidence="1 2" key="1">
    <citation type="submission" date="2024-04" db="EMBL/GenBank/DDBJ databases">
        <title>Tritrichomonas musculus Genome.</title>
        <authorList>
            <person name="Alves-Ferreira E."/>
            <person name="Grigg M."/>
            <person name="Lorenzi H."/>
            <person name="Galac M."/>
        </authorList>
    </citation>
    <scope>NUCLEOTIDE SEQUENCE [LARGE SCALE GENOMIC DNA]</scope>
    <source>
        <strain evidence="1 2">EAF2021</strain>
    </source>
</reference>
<gene>
    <name evidence="1" type="ORF">M9Y10_042918</name>
</gene>
<organism evidence="1 2">
    <name type="scientific">Tritrichomonas musculus</name>
    <dbReference type="NCBI Taxonomy" id="1915356"/>
    <lineage>
        <taxon>Eukaryota</taxon>
        <taxon>Metamonada</taxon>
        <taxon>Parabasalia</taxon>
        <taxon>Tritrichomonadida</taxon>
        <taxon>Tritrichomonadidae</taxon>
        <taxon>Tritrichomonas</taxon>
    </lineage>
</organism>
<dbReference type="Proteomes" id="UP001470230">
    <property type="component" value="Unassembled WGS sequence"/>
</dbReference>
<comment type="caution">
    <text evidence="1">The sequence shown here is derived from an EMBL/GenBank/DDBJ whole genome shotgun (WGS) entry which is preliminary data.</text>
</comment>
<dbReference type="EMBL" id="JAPFFF010000008">
    <property type="protein sequence ID" value="KAK8883819.1"/>
    <property type="molecule type" value="Genomic_DNA"/>
</dbReference>
<evidence type="ECO:0000313" key="2">
    <source>
        <dbReference type="Proteomes" id="UP001470230"/>
    </source>
</evidence>
<sequence>MLYPKTFYCKITDPSCTIPIKVDIDKCKTISDLQTQIALDLHISESDFQICNPYNKQSLIEIPSQFELTVNIFNRCYNIDFVFPDYSRVQIPNSYQMTFDDLFDYFSQKQIYFPSTSKQILQFTVSNHELPDIKYPFLAIPPLTPVQINLLYQPVFITHGNKKFIFTENESACQCTSEIQSFYPSSSLVLLRDGLGQRVDFWIKLDCSEKYQLSVFFEVPFRSVDNSMFFTKKMESLATVNDARREVAKKCQNVQPEDIIIYNNEKRVICGTLTPLESEQCLSTTFYFEIEGGVGCGGDGCRELHFDSNSDDDDSDDIRKMRRPDKY</sequence>
<accession>A0ABR2JY77</accession>
<evidence type="ECO:0000313" key="1">
    <source>
        <dbReference type="EMBL" id="KAK8883819.1"/>
    </source>
</evidence>